<evidence type="ECO:0000256" key="1">
    <source>
        <dbReference type="PROSITE-ProRule" id="PRU00023"/>
    </source>
</evidence>
<keyword evidence="3" id="KW-1185">Reference proteome</keyword>
<gene>
    <name evidence="2" type="ORF">OVN521_LOCUS45429</name>
</gene>
<comment type="caution">
    <text evidence="2">The sequence shown here is derived from an EMBL/GenBank/DDBJ whole genome shotgun (WGS) entry which is preliminary data.</text>
</comment>
<feature type="non-terminal residue" evidence="2">
    <location>
        <position position="95"/>
    </location>
</feature>
<dbReference type="InterPro" id="IPR002110">
    <property type="entry name" value="Ankyrin_rpt"/>
</dbReference>
<keyword evidence="1" id="KW-0040">ANK repeat</keyword>
<sequence length="95" mass="10849">IYFINISRQNHPFYDKHDDRLKALWKIDRSNTNSQEKLAKLKQAIDKSSASGLIDIYDDKTGEARAKVTILTIACFEGDFQTIEFLLDNGADPNE</sequence>
<dbReference type="EMBL" id="CAJOBG010074452">
    <property type="protein sequence ID" value="CAF4607813.1"/>
    <property type="molecule type" value="Genomic_DNA"/>
</dbReference>
<feature type="repeat" description="ANK" evidence="1">
    <location>
        <begin position="66"/>
        <end position="95"/>
    </location>
</feature>
<evidence type="ECO:0008006" key="4">
    <source>
        <dbReference type="Google" id="ProtNLM"/>
    </source>
</evidence>
<name>A0A821CK51_9BILA</name>
<evidence type="ECO:0000313" key="2">
    <source>
        <dbReference type="EMBL" id="CAF4607813.1"/>
    </source>
</evidence>
<dbReference type="InterPro" id="IPR036770">
    <property type="entry name" value="Ankyrin_rpt-contain_sf"/>
</dbReference>
<dbReference type="PROSITE" id="PS50297">
    <property type="entry name" value="ANK_REP_REGION"/>
    <property type="match status" value="1"/>
</dbReference>
<feature type="non-terminal residue" evidence="2">
    <location>
        <position position="1"/>
    </location>
</feature>
<dbReference type="PROSITE" id="PS50088">
    <property type="entry name" value="ANK_REPEAT"/>
    <property type="match status" value="1"/>
</dbReference>
<dbReference type="SUPFAM" id="SSF48403">
    <property type="entry name" value="Ankyrin repeat"/>
    <property type="match status" value="1"/>
</dbReference>
<reference evidence="2" key="1">
    <citation type="submission" date="2021-02" db="EMBL/GenBank/DDBJ databases">
        <authorList>
            <person name="Nowell W R."/>
        </authorList>
    </citation>
    <scope>NUCLEOTIDE SEQUENCE</scope>
</reference>
<dbReference type="Gene3D" id="1.25.40.20">
    <property type="entry name" value="Ankyrin repeat-containing domain"/>
    <property type="match status" value="1"/>
</dbReference>
<dbReference type="Proteomes" id="UP000663866">
    <property type="component" value="Unassembled WGS sequence"/>
</dbReference>
<accession>A0A821CK51</accession>
<protein>
    <recommendedName>
        <fullName evidence="4">Ankyrin repeat domain-containing protein</fullName>
    </recommendedName>
</protein>
<dbReference type="AlphaFoldDB" id="A0A821CK51"/>
<proteinExistence type="predicted"/>
<organism evidence="2 3">
    <name type="scientific">Rotaria magnacalcarata</name>
    <dbReference type="NCBI Taxonomy" id="392030"/>
    <lineage>
        <taxon>Eukaryota</taxon>
        <taxon>Metazoa</taxon>
        <taxon>Spiralia</taxon>
        <taxon>Gnathifera</taxon>
        <taxon>Rotifera</taxon>
        <taxon>Eurotatoria</taxon>
        <taxon>Bdelloidea</taxon>
        <taxon>Philodinida</taxon>
        <taxon>Philodinidae</taxon>
        <taxon>Rotaria</taxon>
    </lineage>
</organism>
<evidence type="ECO:0000313" key="3">
    <source>
        <dbReference type="Proteomes" id="UP000663866"/>
    </source>
</evidence>